<keyword evidence="10 24" id="KW-0560">Oxidoreductase</keyword>
<keyword evidence="27" id="KW-1185">Reference proteome</keyword>
<reference evidence="26 27" key="1">
    <citation type="submission" date="2014-06" db="EMBL/GenBank/DDBJ databases">
        <title>The Genome of the Aflatoxigenic Filamentous Fungus Aspergillus nomius.</title>
        <authorList>
            <person name="Moore M.G."/>
            <person name="Shannon B.M."/>
            <person name="Brian M.M."/>
        </authorList>
    </citation>
    <scope>NUCLEOTIDE SEQUENCE [LARGE SCALE GENOMIC DNA]</scope>
    <source>
        <strain evidence="26 27">NRRL 13137</strain>
    </source>
</reference>
<dbReference type="GO" id="GO:0016705">
    <property type="term" value="F:oxidoreductase activity, acting on paired donors, with incorporation or reduction of molecular oxygen"/>
    <property type="evidence" value="ECO:0007669"/>
    <property type="project" value="InterPro"/>
</dbReference>
<dbReference type="GeneID" id="26802376"/>
<keyword evidence="6 23" id="KW-0479">Metal-binding</keyword>
<dbReference type="Pfam" id="PF00067">
    <property type="entry name" value="p450"/>
    <property type="match status" value="1"/>
</dbReference>
<comment type="catalytic activity">
    <reaction evidence="14">
        <text>dihydromonacolin L carboxylate + reduced [NADPH--hemoprotein reductase] + O2 = monacolin L carboxylate + oxidized [NADPH--hemoprotein reductase] + 2 H2O + H(+)</text>
        <dbReference type="Rhea" id="RHEA:42368"/>
        <dbReference type="Rhea" id="RHEA-COMP:11964"/>
        <dbReference type="Rhea" id="RHEA-COMP:11965"/>
        <dbReference type="ChEBI" id="CHEBI:15377"/>
        <dbReference type="ChEBI" id="CHEBI:15378"/>
        <dbReference type="ChEBI" id="CHEBI:15379"/>
        <dbReference type="ChEBI" id="CHEBI:57618"/>
        <dbReference type="ChEBI" id="CHEBI:58210"/>
        <dbReference type="ChEBI" id="CHEBI:79031"/>
        <dbReference type="ChEBI" id="CHEBI:79044"/>
        <dbReference type="EC" id="1.14.14.124"/>
    </reaction>
    <physiologicalReaction direction="left-to-right" evidence="14">
        <dbReference type="Rhea" id="RHEA:42369"/>
    </physiologicalReaction>
</comment>
<evidence type="ECO:0000256" key="13">
    <source>
        <dbReference type="ARBA" id="ARBA00023136"/>
    </source>
</evidence>
<proteinExistence type="inferred from homology"/>
<feature type="transmembrane region" description="Helical" evidence="25">
    <location>
        <begin position="12"/>
        <end position="30"/>
    </location>
</feature>
<keyword evidence="13 25" id="KW-0472">Membrane</keyword>
<evidence type="ECO:0000256" key="23">
    <source>
        <dbReference type="PIRSR" id="PIRSR602403-1"/>
    </source>
</evidence>
<evidence type="ECO:0000256" key="20">
    <source>
        <dbReference type="ARBA" id="ARBA00079237"/>
    </source>
</evidence>
<evidence type="ECO:0000256" key="24">
    <source>
        <dbReference type="RuleBase" id="RU000461"/>
    </source>
</evidence>
<dbReference type="AlphaFoldDB" id="A0A0L1JHC4"/>
<comment type="subcellular location">
    <subcellularLocation>
        <location evidence="2">Endoplasmic reticulum membrane</location>
        <topology evidence="2">Single-pass type II membrane protein</topology>
    </subcellularLocation>
</comment>
<dbReference type="PRINTS" id="PR00465">
    <property type="entry name" value="EP450IV"/>
</dbReference>
<dbReference type="GO" id="GO:0005789">
    <property type="term" value="C:endoplasmic reticulum membrane"/>
    <property type="evidence" value="ECO:0007669"/>
    <property type="project" value="UniProtKB-SubCell"/>
</dbReference>
<dbReference type="InterPro" id="IPR002403">
    <property type="entry name" value="Cyt_P450_E_grp-IV"/>
</dbReference>
<evidence type="ECO:0000256" key="19">
    <source>
        <dbReference type="ARBA" id="ARBA00067132"/>
    </source>
</evidence>
<dbReference type="PROSITE" id="PS00086">
    <property type="entry name" value="CYTOCHROME_P450"/>
    <property type="match status" value="1"/>
</dbReference>
<dbReference type="OrthoDB" id="1844152at2759"/>
<accession>A0A0L1JHC4</accession>
<evidence type="ECO:0000256" key="1">
    <source>
        <dbReference type="ARBA" id="ARBA00001971"/>
    </source>
</evidence>
<evidence type="ECO:0000256" key="22">
    <source>
        <dbReference type="ARBA" id="ARBA00082945"/>
    </source>
</evidence>
<dbReference type="SUPFAM" id="SSF48264">
    <property type="entry name" value="Cytochrome P450"/>
    <property type="match status" value="1"/>
</dbReference>
<keyword evidence="12 24" id="KW-0503">Monooxygenase</keyword>
<evidence type="ECO:0000256" key="18">
    <source>
        <dbReference type="ARBA" id="ARBA00066329"/>
    </source>
</evidence>
<evidence type="ECO:0000256" key="4">
    <source>
        <dbReference type="ARBA" id="ARBA00022617"/>
    </source>
</evidence>
<dbReference type="EMBL" id="JNOM01000005">
    <property type="protein sequence ID" value="KNG91156.1"/>
    <property type="molecule type" value="Genomic_DNA"/>
</dbReference>
<dbReference type="RefSeq" id="XP_015412079.1">
    <property type="nucleotide sequence ID" value="XM_015545830.1"/>
</dbReference>
<evidence type="ECO:0000256" key="12">
    <source>
        <dbReference type="ARBA" id="ARBA00023033"/>
    </source>
</evidence>
<evidence type="ECO:0000256" key="14">
    <source>
        <dbReference type="ARBA" id="ARBA00050755"/>
    </source>
</evidence>
<evidence type="ECO:0000256" key="8">
    <source>
        <dbReference type="ARBA" id="ARBA00022968"/>
    </source>
</evidence>
<dbReference type="InterPro" id="IPR001128">
    <property type="entry name" value="Cyt_P450"/>
</dbReference>
<dbReference type="GO" id="GO:0004497">
    <property type="term" value="F:monooxygenase activity"/>
    <property type="evidence" value="ECO:0007669"/>
    <property type="project" value="UniProtKB-KW"/>
</dbReference>
<evidence type="ECO:0000256" key="21">
    <source>
        <dbReference type="ARBA" id="ARBA00079297"/>
    </source>
</evidence>
<keyword evidence="5 25" id="KW-0812">Transmembrane</keyword>
<comment type="catalytic activity">
    <reaction evidence="15">
        <text>monacolin L carboxylate + reduced [NADPH--hemoprotein reductase] + O2 = monacolin J carboxylate + oxidized [NADPH--hemoprotein reductase] + H2O + H(+)</text>
        <dbReference type="Rhea" id="RHEA:29599"/>
        <dbReference type="Rhea" id="RHEA-COMP:11964"/>
        <dbReference type="Rhea" id="RHEA-COMP:11965"/>
        <dbReference type="ChEBI" id="CHEBI:15377"/>
        <dbReference type="ChEBI" id="CHEBI:15378"/>
        <dbReference type="ChEBI" id="CHEBI:15379"/>
        <dbReference type="ChEBI" id="CHEBI:57618"/>
        <dbReference type="ChEBI" id="CHEBI:58210"/>
        <dbReference type="ChEBI" id="CHEBI:79035"/>
        <dbReference type="ChEBI" id="CHEBI:79044"/>
        <dbReference type="EC" id="1.14.14.125"/>
    </reaction>
    <physiologicalReaction direction="left-to-right" evidence="15">
        <dbReference type="Rhea" id="RHEA:29600"/>
    </physiologicalReaction>
</comment>
<evidence type="ECO:0000256" key="9">
    <source>
        <dbReference type="ARBA" id="ARBA00022989"/>
    </source>
</evidence>
<evidence type="ECO:0000256" key="7">
    <source>
        <dbReference type="ARBA" id="ARBA00022824"/>
    </source>
</evidence>
<evidence type="ECO:0000256" key="17">
    <source>
        <dbReference type="ARBA" id="ARBA00066328"/>
    </source>
</evidence>
<feature type="binding site" description="axial binding residue" evidence="23">
    <location>
        <position position="449"/>
    </location>
    <ligand>
        <name>heme</name>
        <dbReference type="ChEBI" id="CHEBI:30413"/>
    </ligand>
    <ligandPart>
        <name>Fe</name>
        <dbReference type="ChEBI" id="CHEBI:18248"/>
    </ligandPart>
</feature>
<name>A0A0L1JHC4_ASPN3</name>
<keyword evidence="9 25" id="KW-1133">Transmembrane helix</keyword>
<dbReference type="FunFam" id="1.10.630.10:FF:000059">
    <property type="entry name" value="Cytochrome P450 monooxygenase"/>
    <property type="match status" value="1"/>
</dbReference>
<evidence type="ECO:0000256" key="6">
    <source>
        <dbReference type="ARBA" id="ARBA00022723"/>
    </source>
</evidence>
<keyword evidence="8" id="KW-0735">Signal-anchor</keyword>
<evidence type="ECO:0000256" key="5">
    <source>
        <dbReference type="ARBA" id="ARBA00022692"/>
    </source>
</evidence>
<keyword evidence="11 23" id="KW-0408">Iron</keyword>
<dbReference type="InterPro" id="IPR017972">
    <property type="entry name" value="Cyt_P450_CS"/>
</dbReference>
<dbReference type="STRING" id="1509407.A0A0L1JHC4"/>
<comment type="cofactor">
    <cofactor evidence="1 23">
        <name>heme</name>
        <dbReference type="ChEBI" id="CHEBI:30413"/>
    </cofactor>
</comment>
<dbReference type="InterPro" id="IPR036396">
    <property type="entry name" value="Cyt_P450_sf"/>
</dbReference>
<protein>
    <recommendedName>
        <fullName evidence="19">Dihydromonacolin L monooxygenase LovA</fullName>
        <ecNumber evidence="17">1.14.14.124</ecNumber>
        <ecNumber evidence="18">1.14.14.125</ecNumber>
    </recommendedName>
    <alternativeName>
        <fullName evidence="21">Dihydromonacolin L hydroxylase</fullName>
    </alternativeName>
    <alternativeName>
        <fullName evidence="22">Lovastatin biosynthesis cluster protein A</fullName>
    </alternativeName>
    <alternativeName>
        <fullName evidence="20">Monacolin L hydroxylase</fullName>
    </alternativeName>
</protein>
<evidence type="ECO:0000256" key="2">
    <source>
        <dbReference type="ARBA" id="ARBA00004648"/>
    </source>
</evidence>
<dbReference type="GO" id="GO:0140735">
    <property type="term" value="P:lovastatin biosynthetic process"/>
    <property type="evidence" value="ECO:0007669"/>
    <property type="project" value="UniProtKB-ARBA"/>
</dbReference>
<dbReference type="GO" id="GO:0005506">
    <property type="term" value="F:iron ion binding"/>
    <property type="evidence" value="ECO:0007669"/>
    <property type="project" value="InterPro"/>
</dbReference>
<evidence type="ECO:0000256" key="11">
    <source>
        <dbReference type="ARBA" id="ARBA00023004"/>
    </source>
</evidence>
<dbReference type="EC" id="1.14.14.124" evidence="17"/>
<keyword evidence="7" id="KW-0256">Endoplasmic reticulum</keyword>
<comment type="pathway">
    <text evidence="16">Polyketide biosynthesis; lovastatin biosynthesis.</text>
</comment>
<evidence type="ECO:0000313" key="27">
    <source>
        <dbReference type="Proteomes" id="UP000037505"/>
    </source>
</evidence>
<evidence type="ECO:0000256" key="15">
    <source>
        <dbReference type="ARBA" id="ARBA00051212"/>
    </source>
</evidence>
<dbReference type="CDD" id="cd11041">
    <property type="entry name" value="CYP503A1-like"/>
    <property type="match status" value="1"/>
</dbReference>
<dbReference type="PANTHER" id="PTHR46206:SF2">
    <property type="entry name" value="CYTOCHROME P450 MONOOXYGENASE AUSG-RELATED"/>
    <property type="match status" value="1"/>
</dbReference>
<comment type="similarity">
    <text evidence="3 24">Belongs to the cytochrome P450 family.</text>
</comment>
<evidence type="ECO:0000256" key="3">
    <source>
        <dbReference type="ARBA" id="ARBA00010617"/>
    </source>
</evidence>
<dbReference type="Gene3D" id="1.10.630.10">
    <property type="entry name" value="Cytochrome P450"/>
    <property type="match status" value="1"/>
</dbReference>
<organism evidence="26 27">
    <name type="scientific">Aspergillus nomiae NRRL (strain ATCC 15546 / NRRL 13137 / CBS 260.88 / M93)</name>
    <dbReference type="NCBI Taxonomy" id="1509407"/>
    <lineage>
        <taxon>Eukaryota</taxon>
        <taxon>Fungi</taxon>
        <taxon>Dikarya</taxon>
        <taxon>Ascomycota</taxon>
        <taxon>Pezizomycotina</taxon>
        <taxon>Eurotiomycetes</taxon>
        <taxon>Eurotiomycetidae</taxon>
        <taxon>Eurotiales</taxon>
        <taxon>Aspergillaceae</taxon>
        <taxon>Aspergillus</taxon>
        <taxon>Aspergillus subgen. Circumdati</taxon>
    </lineage>
</organism>
<sequence>MLGDLLDRLLTNSSVTLLVTVAAAAIALYLSPSKSNMPLVNDKKPWEFRWTTPASASWPTRIISSKQGSQKYAPAFRIVTENGKRIILNAKYANEIRSHDALSFGLHTANDFHAHITGFEPFKQGTNDDKVFQDAVRMKLTQSLGSLTQPLVDETVIALQTNWTDDTTWHALPLKSSMLKIVAQLSSRIFLGDQICRDPNWLRITVDYTIDSFKAAEELRLWPKAIRAIVAWFLPSCRKIRAELQEAQDIIRPVLDTRRQEKQDAISAGKKPERYNDAMEWLEECAKGRSYEPAFGQLIFSVAAIHTTSDMLTQVLYDLCGRDELIQALREEVITVVQEEGWKKPTLYKLKLMDSVLKESQRLKPTGVVSMRRVAVTDLKLSDGTYIPKGSFLAVSSESMWDPEIYPNPLEFDGYRFLKLREVPGHETSAQTVAPSPEHMGFGFGRHACPGRFFAVNEVKIALCHILLKYEFKLADGPVPQIRQNGVSLSADPMTKLMISRRQEEIAL</sequence>
<dbReference type="PRINTS" id="PR00385">
    <property type="entry name" value="P450"/>
</dbReference>
<dbReference type="PANTHER" id="PTHR46206">
    <property type="entry name" value="CYTOCHROME P450"/>
    <property type="match status" value="1"/>
</dbReference>
<evidence type="ECO:0000256" key="25">
    <source>
        <dbReference type="SAM" id="Phobius"/>
    </source>
</evidence>
<evidence type="ECO:0000256" key="10">
    <source>
        <dbReference type="ARBA" id="ARBA00023002"/>
    </source>
</evidence>
<keyword evidence="4 23" id="KW-0349">Heme</keyword>
<comment type="caution">
    <text evidence="26">The sequence shown here is derived from an EMBL/GenBank/DDBJ whole genome shotgun (WGS) entry which is preliminary data.</text>
</comment>
<evidence type="ECO:0000256" key="16">
    <source>
        <dbReference type="ARBA" id="ARBA00060567"/>
    </source>
</evidence>
<evidence type="ECO:0000313" key="26">
    <source>
        <dbReference type="EMBL" id="KNG91156.1"/>
    </source>
</evidence>
<dbReference type="Proteomes" id="UP000037505">
    <property type="component" value="Unassembled WGS sequence"/>
</dbReference>
<dbReference type="GO" id="GO:0020037">
    <property type="term" value="F:heme binding"/>
    <property type="evidence" value="ECO:0007669"/>
    <property type="project" value="InterPro"/>
</dbReference>
<gene>
    <name evidence="26" type="ORF">ANOM_000572</name>
</gene>
<dbReference type="EC" id="1.14.14.125" evidence="18"/>